<evidence type="ECO:0000256" key="8">
    <source>
        <dbReference type="PROSITE-ProRule" id="PRU01379"/>
    </source>
</evidence>
<dbReference type="RefSeq" id="WP_099335173.1">
    <property type="nucleotide sequence ID" value="NZ_CP042812.1"/>
</dbReference>
<dbReference type="InterPro" id="IPR003961">
    <property type="entry name" value="FN3_dom"/>
</dbReference>
<dbReference type="Pfam" id="PF00246">
    <property type="entry name" value="Peptidase_M14"/>
    <property type="match status" value="1"/>
</dbReference>
<accession>A0ABX4LM67</accession>
<keyword evidence="7" id="KW-0482">Metalloprotease</keyword>
<keyword evidence="12" id="KW-1185">Reference proteome</keyword>
<dbReference type="PRINTS" id="PR00765">
    <property type="entry name" value="CRBOXYPTASEA"/>
</dbReference>
<comment type="similarity">
    <text evidence="2 8">Belongs to the peptidase M14 family.</text>
</comment>
<gene>
    <name evidence="11" type="ORF">CPG37_12055</name>
</gene>
<dbReference type="InterPro" id="IPR000834">
    <property type="entry name" value="Peptidase_M14"/>
</dbReference>
<dbReference type="EMBL" id="NWVW01000017">
    <property type="protein sequence ID" value="PHO08944.1"/>
    <property type="molecule type" value="Genomic_DNA"/>
</dbReference>
<feature type="domain" description="Peptidase M14" evidence="10">
    <location>
        <begin position="4"/>
        <end position="289"/>
    </location>
</feature>
<evidence type="ECO:0000256" key="4">
    <source>
        <dbReference type="ARBA" id="ARBA00022723"/>
    </source>
</evidence>
<sequence>MKKLYRTYEESTQIFKSLQKQYPENFKLETIGKTWEQRDINLVTISANIKQANTKPALFYTGTIHAREWVGHELAVEFTQYILENIDIDPTLEAFLNSATVYMIPCANPDGFVYSQTHFSFWRKNRRVNADGTYGVDLNRNFSVGFTKSTLTFSNVYSGPEPFSEPETKAIKEFVDKHPNITIALDYHSQGNVFFPAHDFKHEDNINTTDLNILCANMADKIKKISNREYGIHQGKPPAKLIGGSGREFYYSKGILSTVVEVGTRNISDYLDDMSEHIREHIPALIEAIKEVPNYSKENLVKKVEKFEVETIGSNHVKLKWEAKTSKDIFFEIYRSKRDKLYCKETNLIARTQALEFTDINLQSNTNYYFNIRAVNKRKKLKSPFYPQIKIRTDLEYDEYSRTYYANATKTGYVAENLNNNAKHFGVNSLFVGVDENKGISYSIITIDLKTIPKNAIIKSACLNLYPINRVSTTIEKFGEWNVGIVEQDSISDITDFDEVNNAKIISYIGQPTKSDQLTQGIWRKWEFSGIQASVLTSQIEKEQIVLRVEGPKELKIGRKSQMMQWDIGYGKFGFGLTYRPRLELTYTIEPTIATLYPKSIDTISEGKIIENEISSGFDKKGKKIYSALKFNLSSLPSHEFTMITNAYVKLNSTKIYLKEDIRFHLEFVDSKLKKDYKSFCNREIIQNIGYDISANDLKNNQTQYFVFDSFSKKELNAKLKDKSDVLFVLRPTSAIKTIKDRKISWEISNDKLSPKLIIEYISKRRFALPQVTNAKYEIENGKIKILWQNPQDENFVGAKVIKNPFRKPLSPQDGQKIYAGKDSYTIDDFGALDKDKYIAIFTYDDVPNYSKPVILEYKAQT</sequence>
<evidence type="ECO:0000256" key="1">
    <source>
        <dbReference type="ARBA" id="ARBA00001947"/>
    </source>
</evidence>
<comment type="caution">
    <text evidence="11">The sequence shown here is derived from an EMBL/GenBank/DDBJ whole genome shotgun (WGS) entry which is preliminary data.</text>
</comment>
<evidence type="ECO:0000256" key="5">
    <source>
        <dbReference type="ARBA" id="ARBA00022801"/>
    </source>
</evidence>
<dbReference type="PROSITE" id="PS00132">
    <property type="entry name" value="CARBOXYPEPT_ZN_1"/>
    <property type="match status" value="1"/>
</dbReference>
<reference evidence="11 12" key="1">
    <citation type="submission" date="2017-09" db="EMBL/GenBank/DDBJ databases">
        <authorList>
            <person name="Perez-Cataluna A."/>
            <person name="Figueras M.J."/>
            <person name="Salas-Masso N."/>
        </authorList>
    </citation>
    <scope>NUCLEOTIDE SEQUENCE [LARGE SCALE GENOMIC DNA]</scope>
    <source>
        <strain evidence="11 12">F138-33</strain>
    </source>
</reference>
<organism evidence="11 12">
    <name type="scientific">Malaciobacter canalis</name>
    <dbReference type="NCBI Taxonomy" id="1912871"/>
    <lineage>
        <taxon>Bacteria</taxon>
        <taxon>Pseudomonadati</taxon>
        <taxon>Campylobacterota</taxon>
        <taxon>Epsilonproteobacteria</taxon>
        <taxon>Campylobacterales</taxon>
        <taxon>Arcobacteraceae</taxon>
        <taxon>Malaciobacter</taxon>
    </lineage>
</organism>
<comment type="cofactor">
    <cofactor evidence="1">
        <name>Zn(2+)</name>
        <dbReference type="ChEBI" id="CHEBI:29105"/>
    </cofactor>
</comment>
<evidence type="ECO:0000256" key="2">
    <source>
        <dbReference type="ARBA" id="ARBA00005988"/>
    </source>
</evidence>
<dbReference type="PROSITE" id="PS52035">
    <property type="entry name" value="PEPTIDASE_M14"/>
    <property type="match status" value="1"/>
</dbReference>
<dbReference type="PANTHER" id="PTHR11705:SF143">
    <property type="entry name" value="SLL0236 PROTEIN"/>
    <property type="match status" value="1"/>
</dbReference>
<dbReference type="PROSITE" id="PS50853">
    <property type="entry name" value="FN3"/>
    <property type="match status" value="1"/>
</dbReference>
<feature type="domain" description="Fibronectin type-III" evidence="9">
    <location>
        <begin position="303"/>
        <end position="396"/>
    </location>
</feature>
<dbReference type="Gene3D" id="2.60.40.10">
    <property type="entry name" value="Immunoglobulins"/>
    <property type="match status" value="1"/>
</dbReference>
<dbReference type="CDD" id="cd00063">
    <property type="entry name" value="FN3"/>
    <property type="match status" value="1"/>
</dbReference>
<dbReference type="InterPro" id="IPR013783">
    <property type="entry name" value="Ig-like_fold"/>
</dbReference>
<protein>
    <submittedName>
        <fullName evidence="11">Peptidase</fullName>
    </submittedName>
</protein>
<keyword evidence="4" id="KW-0479">Metal-binding</keyword>
<keyword evidence="3" id="KW-0645">Protease</keyword>
<feature type="active site" description="Proton donor/acceptor" evidence="8">
    <location>
        <position position="261"/>
    </location>
</feature>
<dbReference type="SMART" id="SM00631">
    <property type="entry name" value="Zn_pept"/>
    <property type="match status" value="1"/>
</dbReference>
<dbReference type="PANTHER" id="PTHR11705">
    <property type="entry name" value="PROTEASE FAMILY M14 CARBOXYPEPTIDASE A,B"/>
    <property type="match status" value="1"/>
</dbReference>
<evidence type="ECO:0000256" key="6">
    <source>
        <dbReference type="ARBA" id="ARBA00022833"/>
    </source>
</evidence>
<dbReference type="InterPro" id="IPR036116">
    <property type="entry name" value="FN3_sf"/>
</dbReference>
<evidence type="ECO:0000313" key="12">
    <source>
        <dbReference type="Proteomes" id="UP000221384"/>
    </source>
</evidence>
<evidence type="ECO:0000256" key="3">
    <source>
        <dbReference type="ARBA" id="ARBA00022670"/>
    </source>
</evidence>
<keyword evidence="6" id="KW-0862">Zinc</keyword>
<evidence type="ECO:0000259" key="10">
    <source>
        <dbReference type="PROSITE" id="PS52035"/>
    </source>
</evidence>
<dbReference type="SUPFAM" id="SSF53187">
    <property type="entry name" value="Zn-dependent exopeptidases"/>
    <property type="match status" value="1"/>
</dbReference>
<name>A0ABX4LM67_9BACT</name>
<proteinExistence type="inferred from homology"/>
<dbReference type="Gene3D" id="3.40.630.10">
    <property type="entry name" value="Zn peptidases"/>
    <property type="match status" value="1"/>
</dbReference>
<evidence type="ECO:0000313" key="11">
    <source>
        <dbReference type="EMBL" id="PHO08944.1"/>
    </source>
</evidence>
<keyword evidence="5" id="KW-0378">Hydrolase</keyword>
<evidence type="ECO:0000259" key="9">
    <source>
        <dbReference type="PROSITE" id="PS50853"/>
    </source>
</evidence>
<dbReference type="InterPro" id="IPR057246">
    <property type="entry name" value="CARBOXYPEPT_ZN_1"/>
</dbReference>
<evidence type="ECO:0000256" key="7">
    <source>
        <dbReference type="ARBA" id="ARBA00023049"/>
    </source>
</evidence>
<dbReference type="SUPFAM" id="SSF49265">
    <property type="entry name" value="Fibronectin type III"/>
    <property type="match status" value="1"/>
</dbReference>
<dbReference type="Proteomes" id="UP000221384">
    <property type="component" value="Unassembled WGS sequence"/>
</dbReference>